<dbReference type="GO" id="GO:0180022">
    <property type="term" value="C:RQC-trigger complex"/>
    <property type="evidence" value="ECO:0007669"/>
    <property type="project" value="InterPro"/>
</dbReference>
<feature type="region of interest" description="Disordered" evidence="1">
    <location>
        <begin position="110"/>
        <end position="138"/>
    </location>
</feature>
<dbReference type="InterPro" id="IPR056993">
    <property type="entry name" value="TRIP4_3rd_dom"/>
</dbReference>
<feature type="domain" description="ASCH" evidence="2">
    <location>
        <begin position="546"/>
        <end position="632"/>
    </location>
</feature>
<dbReference type="AlphaFoldDB" id="A0A7S1I0J7"/>
<dbReference type="GO" id="GO:0072344">
    <property type="term" value="P:rescue of stalled ribosome"/>
    <property type="evidence" value="ECO:0007669"/>
    <property type="project" value="InterPro"/>
</dbReference>
<dbReference type="InterPro" id="IPR007374">
    <property type="entry name" value="ASCH_domain"/>
</dbReference>
<evidence type="ECO:0000259" key="4">
    <source>
        <dbReference type="Pfam" id="PF23134"/>
    </source>
</evidence>
<dbReference type="EMBL" id="HBGA01021454">
    <property type="protein sequence ID" value="CAD8997220.1"/>
    <property type="molecule type" value="Transcribed_RNA"/>
</dbReference>
<accession>A0A7S1I0J7</accession>
<protein>
    <recommendedName>
        <fullName evidence="6">ASCH domain-containing protein</fullName>
    </recommendedName>
</protein>
<evidence type="ECO:0000313" key="5">
    <source>
        <dbReference type="EMBL" id="CAD8997220.1"/>
    </source>
</evidence>
<feature type="region of interest" description="Disordered" evidence="1">
    <location>
        <begin position="1"/>
        <end position="32"/>
    </location>
</feature>
<dbReference type="CDD" id="cd06554">
    <property type="entry name" value="ASCH_ASC-1_like"/>
    <property type="match status" value="1"/>
</dbReference>
<name>A0A7S1I0J7_9EUGL</name>
<dbReference type="InterPro" id="IPR015947">
    <property type="entry name" value="PUA-like_sf"/>
</dbReference>
<evidence type="ECO:0000259" key="2">
    <source>
        <dbReference type="Pfam" id="PF04266"/>
    </source>
</evidence>
<evidence type="ECO:0000256" key="1">
    <source>
        <dbReference type="SAM" id="MobiDB-lite"/>
    </source>
</evidence>
<feature type="compositionally biased region" description="Basic and acidic residues" evidence="1">
    <location>
        <begin position="114"/>
        <end position="138"/>
    </location>
</feature>
<dbReference type="SUPFAM" id="SSF88697">
    <property type="entry name" value="PUA domain-like"/>
    <property type="match status" value="1"/>
</dbReference>
<dbReference type="GO" id="GO:0005634">
    <property type="term" value="C:nucleus"/>
    <property type="evidence" value="ECO:0007669"/>
    <property type="project" value="InterPro"/>
</dbReference>
<dbReference type="InterPro" id="IPR009349">
    <property type="entry name" value="TRIP4/RQT4_C2HC5_Znf"/>
</dbReference>
<gene>
    <name evidence="5" type="ORF">EGYM00392_LOCUS8284</name>
</gene>
<feature type="compositionally biased region" description="Basic and acidic residues" evidence="1">
    <location>
        <begin position="16"/>
        <end position="28"/>
    </location>
</feature>
<sequence>MPPKAKKPPPKPQLSKQEREAKRNEERAQQQMTALEANAERLKRLKDWIRERLTGLMEGVDENAAKETSQYLVVMKDQEITEWELRYFGSPVGFAEELITYRRSLKLQTLTPSPHEEESDKKKQAQVKQEKKEQRQEQQRNAIYKLNEDDLQRVGHDLESDTISVTSDATSTTSKKKDKKFSKIGGITEIQRMDVLIPNVAMKCDCEARRHKLVQNCVNCGKIICEQEGRGPCNFCGIPLGPVPLSSKQVKEKLDKKDTDEFEKARLEDLHKALAQRDRLLLYEATKAKRTTVIDDQVDYFESTSNQWLTVEERESLAEAENAAWEAREESRKKGGAYKVDLDLEQGLATAVEKPKPIMSPGELQALKEEAIKRGQTDMGPDSEEHPGDTGADGMDEYPALGPDEDGGEAMPNIYVSSAYRSVLLGDTAAQNEEYAASSEDDEFEVKNPRILPHPQLQQAIPFTPSLSEGEGAVRSKKKRQPVETEKELVVRKSKSVKGVQNDYFEEDQEVYRSTKTGGTKANPWVYVNSPIVQTWKAPPDRGMCMSMHQPWASLLVYGIKKHEGRSWATEHRGRLWIHAAAHEPSQNDIRMVENFYRGLGATRFPTHYPQSVLLGCVTVDDCLHTDDYKVLVPEEKQESQSEYVFMCSQAQLLVVPLRMEGKHKIYQLDKKIWNAAQKQAGG</sequence>
<feature type="region of interest" description="Disordered" evidence="1">
    <location>
        <begin position="466"/>
        <end position="487"/>
    </location>
</feature>
<proteinExistence type="predicted"/>
<evidence type="ECO:0008006" key="6">
    <source>
        <dbReference type="Google" id="ProtNLM"/>
    </source>
</evidence>
<reference evidence="5" key="1">
    <citation type="submission" date="2021-01" db="EMBL/GenBank/DDBJ databases">
        <authorList>
            <person name="Corre E."/>
            <person name="Pelletier E."/>
            <person name="Niang G."/>
            <person name="Scheremetjew M."/>
            <person name="Finn R."/>
            <person name="Kale V."/>
            <person name="Holt S."/>
            <person name="Cochrane G."/>
            <person name="Meng A."/>
            <person name="Brown T."/>
            <person name="Cohen L."/>
        </authorList>
    </citation>
    <scope>NUCLEOTIDE SEQUENCE</scope>
    <source>
        <strain evidence="5">NIES-381</strain>
    </source>
</reference>
<dbReference type="Pfam" id="PF04266">
    <property type="entry name" value="ASCH"/>
    <property type="match status" value="1"/>
</dbReference>
<dbReference type="FunFam" id="2.30.130.30:FF:000006">
    <property type="entry name" value="Putative_zinc_finger_motif_-_C2HC5-type /ASCH_domain_containing_protein_-_putative"/>
    <property type="match status" value="1"/>
</dbReference>
<dbReference type="Pfam" id="PF06221">
    <property type="entry name" value="zf-C2HC5"/>
    <property type="match status" value="1"/>
</dbReference>
<dbReference type="Pfam" id="PF23134">
    <property type="entry name" value="TRIP4_3rd"/>
    <property type="match status" value="1"/>
</dbReference>
<dbReference type="PANTHER" id="PTHR12963:SF4">
    <property type="entry name" value="ACTIVATING SIGNAL COINTEGRATOR 1"/>
    <property type="match status" value="1"/>
</dbReference>
<feature type="domain" description="Activating signal cointegrator 1 third" evidence="4">
    <location>
        <begin position="296"/>
        <end position="334"/>
    </location>
</feature>
<dbReference type="Gene3D" id="2.30.130.30">
    <property type="entry name" value="Hypothetical protein"/>
    <property type="match status" value="1"/>
</dbReference>
<feature type="region of interest" description="Disordered" evidence="1">
    <location>
        <begin position="375"/>
        <end position="398"/>
    </location>
</feature>
<dbReference type="InterPro" id="IPR039128">
    <property type="entry name" value="TRIP4-like"/>
</dbReference>
<feature type="domain" description="TRIP4/RQT4 C2HC5-type zinc finger" evidence="3">
    <location>
        <begin position="203"/>
        <end position="240"/>
    </location>
</feature>
<dbReference type="GO" id="GO:0008270">
    <property type="term" value="F:zinc ion binding"/>
    <property type="evidence" value="ECO:0007669"/>
    <property type="project" value="InterPro"/>
</dbReference>
<dbReference type="PANTHER" id="PTHR12963">
    <property type="entry name" value="THYROID RECEPTOR INTERACTING PROTEIN RELATED"/>
    <property type="match status" value="1"/>
</dbReference>
<organism evidence="5">
    <name type="scientific">Eutreptiella gymnastica</name>
    <dbReference type="NCBI Taxonomy" id="73025"/>
    <lineage>
        <taxon>Eukaryota</taxon>
        <taxon>Discoba</taxon>
        <taxon>Euglenozoa</taxon>
        <taxon>Euglenida</taxon>
        <taxon>Spirocuta</taxon>
        <taxon>Euglenophyceae</taxon>
        <taxon>Eutreptiales</taxon>
        <taxon>Eutreptiaceae</taxon>
        <taxon>Eutreptiella</taxon>
    </lineage>
</organism>
<evidence type="ECO:0000259" key="3">
    <source>
        <dbReference type="Pfam" id="PF06221"/>
    </source>
</evidence>